<reference evidence="1" key="1">
    <citation type="submission" date="2018-10" db="EMBL/GenBank/DDBJ databases">
        <title>Hidden diversity of soil giant viruses.</title>
        <authorList>
            <person name="Schulz F."/>
            <person name="Alteio L."/>
            <person name="Goudeau D."/>
            <person name="Ryan E.M."/>
            <person name="Malmstrom R.R."/>
            <person name="Blanchard J."/>
            <person name="Woyke T."/>
        </authorList>
    </citation>
    <scope>NUCLEOTIDE SEQUENCE</scope>
    <source>
        <strain evidence="1">HAV1</strain>
    </source>
</reference>
<dbReference type="EMBL" id="MK072245">
    <property type="protein sequence ID" value="AYV80633.1"/>
    <property type="molecule type" value="Genomic_DNA"/>
</dbReference>
<organism evidence="1">
    <name type="scientific">Harvfovirus sp</name>
    <dbReference type="NCBI Taxonomy" id="2487768"/>
    <lineage>
        <taxon>Viruses</taxon>
        <taxon>Varidnaviria</taxon>
        <taxon>Bamfordvirae</taxon>
        <taxon>Nucleocytoviricota</taxon>
        <taxon>Megaviricetes</taxon>
        <taxon>Imitervirales</taxon>
        <taxon>Mimiviridae</taxon>
        <taxon>Klosneuvirinae</taxon>
    </lineage>
</organism>
<sequence length="191" mass="22007">MNERMSDKSYTWLNLARSYISCGRLRLVVENYLRAVECGNVDAMHELALFCMWRDKYLKGVDYIAMGVGANCKRTQKLVAGYYKDIGDLKTAQMWISGEIKTVTKEELIAVIEKRKNVEQIKNSPPCGTEIIMSYGEENERVLFKWGLKLMKKGVRDLSKVKIPSEIKKILDMGKEIYERDPELDTPPVGW</sequence>
<gene>
    <name evidence="1" type="ORF">Harvfovirus3_78</name>
</gene>
<evidence type="ECO:0000313" key="1">
    <source>
        <dbReference type="EMBL" id="AYV80633.1"/>
    </source>
</evidence>
<protein>
    <submittedName>
        <fullName evidence="1">Uncharacterized protein</fullName>
    </submittedName>
</protein>
<name>A0A3G5A485_9VIRU</name>
<accession>A0A3G5A485</accession>
<proteinExistence type="predicted"/>
<dbReference type="SUPFAM" id="SSF81901">
    <property type="entry name" value="HCP-like"/>
    <property type="match status" value="1"/>
</dbReference>